<dbReference type="PRINTS" id="PR00853">
    <property type="entry name" value="XPGRADSUPER"/>
</dbReference>
<dbReference type="AlphaFoldDB" id="A0AAN7MBT2"/>
<dbReference type="InterPro" id="IPR006084">
    <property type="entry name" value="XPG/Rad2"/>
</dbReference>
<dbReference type="Gene3D" id="1.10.150.20">
    <property type="entry name" value="5' to 3' exonuclease, C-terminal subdomain"/>
    <property type="match status" value="1"/>
</dbReference>
<dbReference type="SUPFAM" id="SSF47807">
    <property type="entry name" value="5' to 3' exonuclease, C-terminal subdomain"/>
    <property type="match status" value="1"/>
</dbReference>
<dbReference type="CDD" id="cd09869">
    <property type="entry name" value="PIN_GEN1"/>
    <property type="match status" value="1"/>
</dbReference>
<gene>
    <name evidence="16" type="ORF">SAY86_000372</name>
</gene>
<evidence type="ECO:0000256" key="2">
    <source>
        <dbReference type="ARBA" id="ARBA00004123"/>
    </source>
</evidence>
<evidence type="ECO:0000256" key="13">
    <source>
        <dbReference type="SAM" id="MobiDB-lite"/>
    </source>
</evidence>
<dbReference type="GO" id="GO:0005634">
    <property type="term" value="C:nucleus"/>
    <property type="evidence" value="ECO:0007669"/>
    <property type="project" value="UniProtKB-SubCell"/>
</dbReference>
<evidence type="ECO:0000256" key="6">
    <source>
        <dbReference type="ARBA" id="ARBA00022763"/>
    </source>
</evidence>
<dbReference type="InterPro" id="IPR036279">
    <property type="entry name" value="5-3_exonuclease_C_sf"/>
</dbReference>
<dbReference type="Pfam" id="PF00867">
    <property type="entry name" value="XPG_I"/>
    <property type="match status" value="1"/>
</dbReference>
<comment type="similarity">
    <text evidence="11">Belongs to the XPG/RAD2 endonuclease family. GEN subfamily.</text>
</comment>
<evidence type="ECO:0000256" key="10">
    <source>
        <dbReference type="ARBA" id="ARBA00023242"/>
    </source>
</evidence>
<dbReference type="FunFam" id="1.10.150.20:FF:000030">
    <property type="entry name" value="Flap endonuclease GEN-like 1"/>
    <property type="match status" value="1"/>
</dbReference>
<evidence type="ECO:0000256" key="7">
    <source>
        <dbReference type="ARBA" id="ARBA00022801"/>
    </source>
</evidence>
<keyword evidence="6" id="KW-0227">DNA damage</keyword>
<evidence type="ECO:0000259" key="15">
    <source>
        <dbReference type="SMART" id="SM00485"/>
    </source>
</evidence>
<feature type="domain" description="XPG-I" evidence="14">
    <location>
        <begin position="129"/>
        <end position="199"/>
    </location>
</feature>
<reference evidence="16 17" key="1">
    <citation type="journal article" date="2023" name="Hortic Res">
        <title>Pangenome of water caltrop reveals structural variations and asymmetric subgenome divergence after allopolyploidization.</title>
        <authorList>
            <person name="Zhang X."/>
            <person name="Chen Y."/>
            <person name="Wang L."/>
            <person name="Yuan Y."/>
            <person name="Fang M."/>
            <person name="Shi L."/>
            <person name="Lu R."/>
            <person name="Comes H.P."/>
            <person name="Ma Y."/>
            <person name="Chen Y."/>
            <person name="Huang G."/>
            <person name="Zhou Y."/>
            <person name="Zheng Z."/>
            <person name="Qiu Y."/>
        </authorList>
    </citation>
    <scope>NUCLEOTIDE SEQUENCE [LARGE SCALE GENOMIC DNA]</scope>
    <source>
        <strain evidence="16">F231</strain>
    </source>
</reference>
<keyword evidence="9" id="KW-0234">DNA repair</keyword>
<dbReference type="GO" id="GO:0006281">
    <property type="term" value="P:DNA repair"/>
    <property type="evidence" value="ECO:0007669"/>
    <property type="project" value="UniProtKB-KW"/>
</dbReference>
<evidence type="ECO:0000256" key="9">
    <source>
        <dbReference type="ARBA" id="ARBA00023204"/>
    </source>
</evidence>
<dbReference type="SUPFAM" id="SSF88723">
    <property type="entry name" value="PIN domain-like"/>
    <property type="match status" value="1"/>
</dbReference>
<dbReference type="Pfam" id="PF00752">
    <property type="entry name" value="XPG_N"/>
    <property type="match status" value="1"/>
</dbReference>
<dbReference type="GO" id="GO:0017108">
    <property type="term" value="F:5'-flap endonuclease activity"/>
    <property type="evidence" value="ECO:0007669"/>
    <property type="project" value="TreeGrafter"/>
</dbReference>
<dbReference type="Proteomes" id="UP001346149">
    <property type="component" value="Unassembled WGS sequence"/>
</dbReference>
<dbReference type="PANTHER" id="PTHR11081">
    <property type="entry name" value="FLAP ENDONUCLEASE FAMILY MEMBER"/>
    <property type="match status" value="1"/>
</dbReference>
<evidence type="ECO:0000256" key="12">
    <source>
        <dbReference type="ARBA" id="ARBA00073453"/>
    </source>
</evidence>
<dbReference type="GO" id="GO:0046872">
    <property type="term" value="F:metal ion binding"/>
    <property type="evidence" value="ECO:0007669"/>
    <property type="project" value="UniProtKB-KW"/>
</dbReference>
<name>A0AAN7MBT2_TRANT</name>
<feature type="region of interest" description="Disordered" evidence="13">
    <location>
        <begin position="534"/>
        <end position="620"/>
    </location>
</feature>
<keyword evidence="3" id="KW-0540">Nuclease</keyword>
<evidence type="ECO:0000259" key="14">
    <source>
        <dbReference type="SMART" id="SM00484"/>
    </source>
</evidence>
<evidence type="ECO:0000313" key="17">
    <source>
        <dbReference type="Proteomes" id="UP001346149"/>
    </source>
</evidence>
<keyword evidence="5" id="KW-0255">Endonuclease</keyword>
<keyword evidence="7" id="KW-0378">Hydrolase</keyword>
<dbReference type="Gene3D" id="3.40.50.1010">
    <property type="entry name" value="5'-nuclease"/>
    <property type="match status" value="1"/>
</dbReference>
<accession>A0AAN7MBT2</accession>
<dbReference type="GO" id="GO:0009650">
    <property type="term" value="P:UV protection"/>
    <property type="evidence" value="ECO:0007669"/>
    <property type="project" value="UniProtKB-ARBA"/>
</dbReference>
<dbReference type="InterPro" id="IPR006085">
    <property type="entry name" value="XPG_DNA_repair_N"/>
</dbReference>
<dbReference type="InterPro" id="IPR029060">
    <property type="entry name" value="PIN-like_dom_sf"/>
</dbReference>
<evidence type="ECO:0000256" key="3">
    <source>
        <dbReference type="ARBA" id="ARBA00022722"/>
    </source>
</evidence>
<dbReference type="InterPro" id="IPR006086">
    <property type="entry name" value="XPG-I_dom"/>
</dbReference>
<keyword evidence="8" id="KW-0460">Magnesium</keyword>
<protein>
    <recommendedName>
        <fullName evidence="12">Flap endonuclease GEN-like 1</fullName>
    </recommendedName>
</protein>
<dbReference type="EMBL" id="JAXQNO010000002">
    <property type="protein sequence ID" value="KAK4802169.1"/>
    <property type="molecule type" value="Genomic_DNA"/>
</dbReference>
<evidence type="ECO:0000256" key="4">
    <source>
        <dbReference type="ARBA" id="ARBA00022723"/>
    </source>
</evidence>
<dbReference type="PANTHER" id="PTHR11081:SF59">
    <property type="entry name" value="FI23547P1"/>
    <property type="match status" value="1"/>
</dbReference>
<comment type="caution">
    <text evidence="16">The sequence shown here is derived from an EMBL/GenBank/DDBJ whole genome shotgun (WGS) entry which is preliminary data.</text>
</comment>
<keyword evidence="4" id="KW-0479">Metal-binding</keyword>
<evidence type="ECO:0000256" key="5">
    <source>
        <dbReference type="ARBA" id="ARBA00022759"/>
    </source>
</evidence>
<evidence type="ECO:0000256" key="8">
    <source>
        <dbReference type="ARBA" id="ARBA00022842"/>
    </source>
</evidence>
<keyword evidence="10" id="KW-0539">Nucleus</keyword>
<comment type="subcellular location">
    <subcellularLocation>
        <location evidence="2">Nucleus</location>
    </subcellularLocation>
</comment>
<keyword evidence="17" id="KW-1185">Reference proteome</keyword>
<dbReference type="SMART" id="SM00485">
    <property type="entry name" value="XPGN"/>
    <property type="match status" value="1"/>
</dbReference>
<evidence type="ECO:0000313" key="16">
    <source>
        <dbReference type="EMBL" id="KAK4802169.1"/>
    </source>
</evidence>
<feature type="compositionally biased region" description="Basic and acidic residues" evidence="13">
    <location>
        <begin position="577"/>
        <end position="599"/>
    </location>
</feature>
<proteinExistence type="inferred from homology"/>
<organism evidence="16 17">
    <name type="scientific">Trapa natans</name>
    <name type="common">Water chestnut</name>
    <dbReference type="NCBI Taxonomy" id="22666"/>
    <lineage>
        <taxon>Eukaryota</taxon>
        <taxon>Viridiplantae</taxon>
        <taxon>Streptophyta</taxon>
        <taxon>Embryophyta</taxon>
        <taxon>Tracheophyta</taxon>
        <taxon>Spermatophyta</taxon>
        <taxon>Magnoliopsida</taxon>
        <taxon>eudicotyledons</taxon>
        <taxon>Gunneridae</taxon>
        <taxon>Pentapetalae</taxon>
        <taxon>rosids</taxon>
        <taxon>malvids</taxon>
        <taxon>Myrtales</taxon>
        <taxon>Lythraceae</taxon>
        <taxon>Trapa</taxon>
    </lineage>
</organism>
<dbReference type="FunFam" id="3.40.50.1010:FF:000032">
    <property type="entry name" value="Flap endonuclease GEN-like 1"/>
    <property type="match status" value="1"/>
</dbReference>
<dbReference type="GO" id="GO:0009555">
    <property type="term" value="P:pollen development"/>
    <property type="evidence" value="ECO:0007669"/>
    <property type="project" value="TreeGrafter"/>
</dbReference>
<comment type="cofactor">
    <cofactor evidence="1">
        <name>Mg(2+)</name>
        <dbReference type="ChEBI" id="CHEBI:18420"/>
    </cofactor>
</comment>
<feature type="domain" description="XPG N-terminal" evidence="15">
    <location>
        <begin position="1"/>
        <end position="98"/>
    </location>
</feature>
<sequence>MGVGGNFWDLLKPFARHEGFQFLRGKRVAVDLSHWIVQNETAMKASHARKPHLRLTFFRTINLFSKFGALPLFVVDGTPSSLKSRARITRFLQASGIDPSSFPIAESGVSVERNKAFNKCVKECLVLLELLGIPVMHAKGEAEALCAQLNRGGYVEACITADSDAFLYGAKCVIKCIHPNSKVPMECYYISDIEAGLGLRRNHLIAIALLVGNDHDLNGIQGVGLETAVRFAKSCSEEEILNRLSEIGSGQRMLFDGDVDLNDNPSPSCTPDKISLSRRQSHCSFCGHPGTKRVHFNSTCNSCDNGIGEGCTRKPEGFKCDCMSCDKDRKVKELEKHESWQMKVCSKIASGSNFPNREIMDMYLSNNHGHFVEDEDLVVSWESPKTEMLIDFLSFHQNWEPSFIRKKLFSMLSTIYLRNKAINREEFLLYDQYKFDSIQRSKMRYGHHLFVIRWRKTTNDVTGSVMGGVPAEQQTDPRIPESDEVEESVDLLDDANIPLIYHVDDENWFLLTDEDVDLVRAAFPKEVDQFLREKESKQLKSKRRSGSKVGGPEIESAKKPGEVQLSITEFYRSNKAHHQEKQGDDEAGKSRHQGSEAKEKRKGWSGSNLSKSARRRLLFK</sequence>
<evidence type="ECO:0000256" key="11">
    <source>
        <dbReference type="ARBA" id="ARBA00038112"/>
    </source>
</evidence>
<evidence type="ECO:0000256" key="1">
    <source>
        <dbReference type="ARBA" id="ARBA00001946"/>
    </source>
</evidence>
<dbReference type="SMART" id="SM00484">
    <property type="entry name" value="XPGI"/>
    <property type="match status" value="1"/>
</dbReference>